<sequence>MPNLTFRCPTNLLKRAEYIEKLLYEKHGVEISRSELYRIAITTFFQATETVSSNKDIYDITDVQMTILDSLNKQFPTKQE</sequence>
<organism evidence="1 2">
    <name type="scientific">Kiloniella litopenaei</name>
    <dbReference type="NCBI Taxonomy" id="1549748"/>
    <lineage>
        <taxon>Bacteria</taxon>
        <taxon>Pseudomonadati</taxon>
        <taxon>Pseudomonadota</taxon>
        <taxon>Alphaproteobacteria</taxon>
        <taxon>Rhodospirillales</taxon>
        <taxon>Kiloniellaceae</taxon>
        <taxon>Kiloniella</taxon>
    </lineage>
</organism>
<name>A0A0M2R021_9PROT</name>
<gene>
    <name evidence="1" type="ORF">WH95_19605</name>
</gene>
<keyword evidence="2" id="KW-1185">Reference proteome</keyword>
<proteinExistence type="predicted"/>
<reference evidence="1 2" key="1">
    <citation type="submission" date="2015-03" db="EMBL/GenBank/DDBJ databases">
        <title>Genome sequence of Kiloniella sp. P1-1, isolated from the gut microflora of Pacific white shrimp, Penaeus vannamei.</title>
        <authorList>
            <person name="Shao Z."/>
            <person name="Wang L."/>
            <person name="Li X."/>
        </authorList>
    </citation>
    <scope>NUCLEOTIDE SEQUENCE [LARGE SCALE GENOMIC DNA]</scope>
    <source>
        <strain evidence="1 2">P1-1</strain>
    </source>
</reference>
<dbReference type="Proteomes" id="UP000034491">
    <property type="component" value="Unassembled WGS sequence"/>
</dbReference>
<comment type="caution">
    <text evidence="1">The sequence shown here is derived from an EMBL/GenBank/DDBJ whole genome shotgun (WGS) entry which is preliminary data.</text>
</comment>
<dbReference type="STRING" id="1549748.WH95_19605"/>
<dbReference type="AlphaFoldDB" id="A0A0M2R021"/>
<evidence type="ECO:0000313" key="2">
    <source>
        <dbReference type="Proteomes" id="UP000034491"/>
    </source>
</evidence>
<evidence type="ECO:0000313" key="1">
    <source>
        <dbReference type="EMBL" id="KKJ75227.1"/>
    </source>
</evidence>
<protein>
    <submittedName>
        <fullName evidence="1">Uncharacterized protein</fullName>
    </submittedName>
</protein>
<accession>A0A0M2R021</accession>
<dbReference type="EMBL" id="LANI01000037">
    <property type="protein sequence ID" value="KKJ75227.1"/>
    <property type="molecule type" value="Genomic_DNA"/>
</dbReference>